<dbReference type="STRING" id="2880.D7G3R3"/>
<evidence type="ECO:0000313" key="9">
    <source>
        <dbReference type="Proteomes" id="UP000002630"/>
    </source>
</evidence>
<keyword evidence="2" id="KW-1003">Cell membrane</keyword>
<dbReference type="PANTHER" id="PTHR48059:SF30">
    <property type="entry name" value="OS06G0587000 PROTEIN"/>
    <property type="match status" value="1"/>
</dbReference>
<dbReference type="FunFam" id="3.80.10.10:FF:000299">
    <property type="entry name" value="Piriformospora indica-insensitive protein 2"/>
    <property type="match status" value="1"/>
</dbReference>
<dbReference type="SUPFAM" id="SSF52058">
    <property type="entry name" value="L domain-like"/>
    <property type="match status" value="1"/>
</dbReference>
<evidence type="ECO:0000256" key="3">
    <source>
        <dbReference type="ARBA" id="ARBA00022614"/>
    </source>
</evidence>
<dbReference type="InterPro" id="IPR001611">
    <property type="entry name" value="Leu-rich_rpt"/>
</dbReference>
<proteinExistence type="predicted"/>
<keyword evidence="9" id="KW-1185">Reference proteome</keyword>
<keyword evidence="6" id="KW-0472">Membrane</keyword>
<evidence type="ECO:0000256" key="4">
    <source>
        <dbReference type="ARBA" id="ARBA00022729"/>
    </source>
</evidence>
<name>D7G3R3_ECTSI</name>
<evidence type="ECO:0000256" key="7">
    <source>
        <dbReference type="SAM" id="MobiDB-lite"/>
    </source>
</evidence>
<organism evidence="8 9">
    <name type="scientific">Ectocarpus siliculosus</name>
    <name type="common">Brown alga</name>
    <name type="synonym">Conferva siliculosa</name>
    <dbReference type="NCBI Taxonomy" id="2880"/>
    <lineage>
        <taxon>Eukaryota</taxon>
        <taxon>Sar</taxon>
        <taxon>Stramenopiles</taxon>
        <taxon>Ochrophyta</taxon>
        <taxon>PX clade</taxon>
        <taxon>Phaeophyceae</taxon>
        <taxon>Ectocarpales</taxon>
        <taxon>Ectocarpaceae</taxon>
        <taxon>Ectocarpus</taxon>
    </lineage>
</organism>
<dbReference type="EMBL" id="FN649734">
    <property type="protein sequence ID" value="CBJ33590.1"/>
    <property type="molecule type" value="Genomic_DNA"/>
</dbReference>
<dbReference type="Gene3D" id="3.80.10.10">
    <property type="entry name" value="Ribonuclease Inhibitor"/>
    <property type="match status" value="1"/>
</dbReference>
<dbReference type="Pfam" id="PF00560">
    <property type="entry name" value="LRR_1"/>
    <property type="match status" value="2"/>
</dbReference>
<feature type="region of interest" description="Disordered" evidence="7">
    <location>
        <begin position="1"/>
        <end position="48"/>
    </location>
</feature>
<dbReference type="eggNOG" id="KOG0619">
    <property type="taxonomic scope" value="Eukaryota"/>
</dbReference>
<evidence type="ECO:0000256" key="5">
    <source>
        <dbReference type="ARBA" id="ARBA00022737"/>
    </source>
</evidence>
<reference evidence="8 9" key="1">
    <citation type="journal article" date="2010" name="Nature">
        <title>The Ectocarpus genome and the independent evolution of multicellularity in brown algae.</title>
        <authorList>
            <person name="Cock J.M."/>
            <person name="Sterck L."/>
            <person name="Rouze P."/>
            <person name="Scornet D."/>
            <person name="Allen A.E."/>
            <person name="Amoutzias G."/>
            <person name="Anthouard V."/>
            <person name="Artiguenave F."/>
            <person name="Aury J.M."/>
            <person name="Badger J.H."/>
            <person name="Beszteri B."/>
            <person name="Billiau K."/>
            <person name="Bonnet E."/>
            <person name="Bothwell J.H."/>
            <person name="Bowler C."/>
            <person name="Boyen C."/>
            <person name="Brownlee C."/>
            <person name="Carrano C.J."/>
            <person name="Charrier B."/>
            <person name="Cho G.Y."/>
            <person name="Coelho S.M."/>
            <person name="Collen J."/>
            <person name="Corre E."/>
            <person name="Da Silva C."/>
            <person name="Delage L."/>
            <person name="Delaroque N."/>
            <person name="Dittami S.M."/>
            <person name="Doulbeau S."/>
            <person name="Elias M."/>
            <person name="Farnham G."/>
            <person name="Gachon C.M."/>
            <person name="Gschloessl B."/>
            <person name="Heesch S."/>
            <person name="Jabbari K."/>
            <person name="Jubin C."/>
            <person name="Kawai H."/>
            <person name="Kimura K."/>
            <person name="Kloareg B."/>
            <person name="Kupper F.C."/>
            <person name="Lang D."/>
            <person name="Le Bail A."/>
            <person name="Leblanc C."/>
            <person name="Lerouge P."/>
            <person name="Lohr M."/>
            <person name="Lopez P.J."/>
            <person name="Martens C."/>
            <person name="Maumus F."/>
            <person name="Michel G."/>
            <person name="Miranda-Saavedra D."/>
            <person name="Morales J."/>
            <person name="Moreau H."/>
            <person name="Motomura T."/>
            <person name="Nagasato C."/>
            <person name="Napoli C.A."/>
            <person name="Nelson D.R."/>
            <person name="Nyvall-Collen P."/>
            <person name="Peters A.F."/>
            <person name="Pommier C."/>
            <person name="Potin P."/>
            <person name="Poulain J."/>
            <person name="Quesneville H."/>
            <person name="Read B."/>
            <person name="Rensing S.A."/>
            <person name="Ritter A."/>
            <person name="Rousvoal S."/>
            <person name="Samanta M."/>
            <person name="Samson G."/>
            <person name="Schroeder D.C."/>
            <person name="Segurens B."/>
            <person name="Strittmatter M."/>
            <person name="Tonon T."/>
            <person name="Tregear J.W."/>
            <person name="Valentin K."/>
            <person name="von Dassow P."/>
            <person name="Yamagishi T."/>
            <person name="Van de Peer Y."/>
            <person name="Wincker P."/>
        </authorList>
    </citation>
    <scope>NUCLEOTIDE SEQUENCE [LARGE SCALE GENOMIC DNA]</scope>
    <source>
        <strain evidence="9">Ec32 / CCAP1310/4</strain>
    </source>
</reference>
<keyword evidence="5" id="KW-0677">Repeat</keyword>
<dbReference type="InterPro" id="IPR032675">
    <property type="entry name" value="LRR_dom_sf"/>
</dbReference>
<evidence type="ECO:0000256" key="1">
    <source>
        <dbReference type="ARBA" id="ARBA00004236"/>
    </source>
</evidence>
<dbReference type="InParanoid" id="D7G3R3"/>
<dbReference type="InterPro" id="IPR051848">
    <property type="entry name" value="PGIP"/>
</dbReference>
<dbReference type="GO" id="GO:0005886">
    <property type="term" value="C:plasma membrane"/>
    <property type="evidence" value="ECO:0007669"/>
    <property type="project" value="UniProtKB-SubCell"/>
</dbReference>
<evidence type="ECO:0000256" key="2">
    <source>
        <dbReference type="ARBA" id="ARBA00022475"/>
    </source>
</evidence>
<dbReference type="OrthoDB" id="773329at2759"/>
<keyword evidence="3" id="KW-0433">Leucine-rich repeat</keyword>
<keyword evidence="4" id="KW-0732">Signal</keyword>
<dbReference type="AlphaFoldDB" id="D7G3R3"/>
<dbReference type="PANTHER" id="PTHR48059">
    <property type="entry name" value="POLYGALACTURONASE INHIBITOR 1"/>
    <property type="match status" value="1"/>
</dbReference>
<dbReference type="Proteomes" id="UP000002630">
    <property type="component" value="Linkage Group LG09"/>
</dbReference>
<feature type="compositionally biased region" description="Polar residues" evidence="7">
    <location>
        <begin position="25"/>
        <end position="41"/>
    </location>
</feature>
<gene>
    <name evidence="8" type="ORF">Esi_0523_0002</name>
</gene>
<protein>
    <submittedName>
        <fullName evidence="8">Hypothetical leucine rich repeat protein</fullName>
    </submittedName>
</protein>
<dbReference type="EMBL" id="FN648734">
    <property type="protein sequence ID" value="CBJ33590.1"/>
    <property type="molecule type" value="Genomic_DNA"/>
</dbReference>
<accession>D7G3R3</accession>
<comment type="subcellular location">
    <subcellularLocation>
        <location evidence="1">Cell membrane</location>
    </subcellularLocation>
</comment>
<sequence length="415" mass="43970">MPKHNRAPPASSPPATPPRTRHRQGQSSPAPNTEPSTQEPPASTLLPPPILANATVVLSSDKLEDLPCFDRASIGAAPSVNANRVWLPGQQVYLGILPLAEAVAQLAPLATTIPPLPNAENFHAALARGESIEHGAGGGDASPEFRAHLGKRVVAECVVRLAHRAGLLKKGECCVILPTAGELEAFEPGSWGTSAGAQEEERHPPFQGLERQAPSHGLGIGGMLRRFSSFTLEHPEGVARRAGDVGGGAAQAVAAPARNSEHEDIVALSTQPKSESEPLCAMASADRDALITLFHETRGANWREKGNWGTSEVLGTWYGVDVNAEGRVVKLSLYNNNLQGLLPPELGKLGALEHLALDANWLSGHIPEVLGNLSNLKVLSLHNNGLKGFIPKQLGALTKLEKLLLYNNKLSGKMQ</sequence>
<evidence type="ECO:0000256" key="6">
    <source>
        <dbReference type="ARBA" id="ARBA00023136"/>
    </source>
</evidence>
<evidence type="ECO:0000313" key="8">
    <source>
        <dbReference type="EMBL" id="CBJ33590.1"/>
    </source>
</evidence>